<name>D9SQJ9_CLOC7</name>
<dbReference type="Pfam" id="PF12801">
    <property type="entry name" value="Fer4_5"/>
    <property type="match status" value="2"/>
</dbReference>
<evidence type="ECO:0000256" key="7">
    <source>
        <dbReference type="SAM" id="MobiDB-lite"/>
    </source>
</evidence>
<dbReference type="PANTHER" id="PTHR30224">
    <property type="entry name" value="ELECTRON TRANSPORT PROTEIN"/>
    <property type="match status" value="1"/>
</dbReference>
<dbReference type="InterPro" id="IPR052378">
    <property type="entry name" value="NosR_regulator"/>
</dbReference>
<dbReference type="EMBL" id="CP002160">
    <property type="protein sequence ID" value="ADL52205.1"/>
    <property type="molecule type" value="Genomic_DNA"/>
</dbReference>
<dbReference type="eggNOG" id="COG0348">
    <property type="taxonomic scope" value="Bacteria"/>
</dbReference>
<feature type="transmembrane region" description="Helical" evidence="8">
    <location>
        <begin position="56"/>
        <end position="89"/>
    </location>
</feature>
<dbReference type="OrthoDB" id="9806398at2"/>
<evidence type="ECO:0000256" key="4">
    <source>
        <dbReference type="ARBA" id="ARBA00023004"/>
    </source>
</evidence>
<evidence type="ECO:0000259" key="9">
    <source>
        <dbReference type="PROSITE" id="PS51379"/>
    </source>
</evidence>
<evidence type="ECO:0000256" key="2">
    <source>
        <dbReference type="ARBA" id="ARBA00022475"/>
    </source>
</evidence>
<dbReference type="STRING" id="573061.Clocel_2492"/>
<dbReference type="Gene3D" id="3.90.1010.20">
    <property type="match status" value="2"/>
</dbReference>
<evidence type="ECO:0000313" key="11">
    <source>
        <dbReference type="Proteomes" id="UP000002730"/>
    </source>
</evidence>
<dbReference type="HOGENOM" id="CLU_033147_3_0_9"/>
<feature type="transmembrane region" description="Helical" evidence="8">
    <location>
        <begin position="150"/>
        <end position="170"/>
    </location>
</feature>
<dbReference type="PANTHER" id="PTHR30224:SF4">
    <property type="entry name" value="ELECTRON TRANSPORT PROTEIN YCCM-RELATED"/>
    <property type="match status" value="1"/>
</dbReference>
<dbReference type="GO" id="GO:0010181">
    <property type="term" value="F:FMN binding"/>
    <property type="evidence" value="ECO:0007669"/>
    <property type="project" value="InterPro"/>
</dbReference>
<comment type="subcellular location">
    <subcellularLocation>
        <location evidence="1">Cell membrane</location>
    </subcellularLocation>
</comment>
<keyword evidence="4" id="KW-0408">Iron</keyword>
<feature type="compositionally biased region" description="Low complexity" evidence="7">
    <location>
        <begin position="451"/>
        <end position="463"/>
    </location>
</feature>
<keyword evidence="2" id="KW-1003">Cell membrane</keyword>
<reference evidence="10 11" key="1">
    <citation type="submission" date="2010-08" db="EMBL/GenBank/DDBJ databases">
        <title>Complete sequence of Clostridium cellulovorans 743B.</title>
        <authorList>
            <consortium name="US DOE Joint Genome Institute"/>
            <person name="Lucas S."/>
            <person name="Copeland A."/>
            <person name="Lapidus A."/>
            <person name="Cheng J.-F."/>
            <person name="Bruce D."/>
            <person name="Goodwin L."/>
            <person name="Pitluck S."/>
            <person name="Chertkov O."/>
            <person name="Detter J.C."/>
            <person name="Han C."/>
            <person name="Tapia R."/>
            <person name="Land M."/>
            <person name="Hauser L."/>
            <person name="Chang Y.-J."/>
            <person name="Jeffries C."/>
            <person name="Kyrpides N."/>
            <person name="Ivanova N."/>
            <person name="Mikhailova N."/>
            <person name="Hemme C.L."/>
            <person name="Woyke T."/>
        </authorList>
    </citation>
    <scope>NUCLEOTIDE SEQUENCE [LARGE SCALE GENOMIC DNA]</scope>
    <source>
        <strain evidence="11">ATCC 35296 / DSM 3052 / OCM 3 / 743B</strain>
    </source>
</reference>
<evidence type="ECO:0000256" key="5">
    <source>
        <dbReference type="ARBA" id="ARBA00023014"/>
    </source>
</evidence>
<dbReference type="KEGG" id="ccb:Clocel_2492"/>
<feature type="region of interest" description="Disordered" evidence="7">
    <location>
        <begin position="394"/>
        <end position="464"/>
    </location>
</feature>
<feature type="transmembrane region" description="Helical" evidence="8">
    <location>
        <begin position="110"/>
        <end position="130"/>
    </location>
</feature>
<keyword evidence="5" id="KW-0411">Iron-sulfur</keyword>
<proteinExistence type="predicted"/>
<dbReference type="AlphaFoldDB" id="D9SQJ9"/>
<dbReference type="InterPro" id="IPR007329">
    <property type="entry name" value="FMN-bd"/>
</dbReference>
<feature type="domain" description="4Fe-4S ferredoxin-type" evidence="9">
    <location>
        <begin position="221"/>
        <end position="250"/>
    </location>
</feature>
<keyword evidence="8" id="KW-0812">Transmembrane</keyword>
<dbReference type="PROSITE" id="PS51379">
    <property type="entry name" value="4FE4S_FER_2"/>
    <property type="match status" value="1"/>
</dbReference>
<dbReference type="GO" id="GO:0005886">
    <property type="term" value="C:plasma membrane"/>
    <property type="evidence" value="ECO:0007669"/>
    <property type="project" value="UniProtKB-SubCell"/>
</dbReference>
<keyword evidence="6 8" id="KW-0472">Membrane</keyword>
<accession>D9SQJ9</accession>
<dbReference type="Pfam" id="PF04205">
    <property type="entry name" value="FMN_bind"/>
    <property type="match status" value="2"/>
</dbReference>
<dbReference type="InterPro" id="IPR017896">
    <property type="entry name" value="4Fe4S_Fe-S-bd"/>
</dbReference>
<dbReference type="RefSeq" id="WP_010075447.1">
    <property type="nucleotide sequence ID" value="NC_014393.1"/>
</dbReference>
<dbReference type="InterPro" id="IPR017900">
    <property type="entry name" value="4Fe4S_Fe_S_CS"/>
</dbReference>
<dbReference type="GO" id="GO:0051536">
    <property type="term" value="F:iron-sulfur cluster binding"/>
    <property type="evidence" value="ECO:0007669"/>
    <property type="project" value="UniProtKB-KW"/>
</dbReference>
<evidence type="ECO:0000256" key="6">
    <source>
        <dbReference type="ARBA" id="ARBA00023136"/>
    </source>
</evidence>
<sequence>MKKKISLMQVFRILSQLAFLFILPALVGLVFNQIKTLYVNIVDGTFTVSNSLSNFGIIIVVIPLTIILGRFFCGWICAFGTLNDFIYILSQKVFKTKIKVDEKVDNILKFIKYFILVFIVVVIWTIGSTAFDGMSPWTAFANILDIKNSLLENIIGFILLTVIIIGAFFIERFFCRYLCPLGAIFAILSRFRIFNIKKTREKCGPCRICTNNCTMGIRLYKTDKVTSGECINCFKCIDVCPRSNTKANIVGTNVDSRLAGAVAITAFTGVYSATTAIGGQTTNSLVQSNVESKSSNSTSQSTAIYKDGTYTCTANGYKPGLTVSVTVSGGKISDIQITSHHESKGFYERPFQTVPQEIIEEQSTDVDAVSGATRTSKGIMTAVDNALKNAKIETGSISDSDSQDTSSNQSSASSTTESKSEEAPTQDQGTKAENRNNNKSRNKKQEDTTENEATTNNTNEATTVYKDGTYTGTARGYKPGLTVSVTVSGGKIVDIKITSHNESRGFYEVPFQVVPQEIIEEQSTSVDAVSGATRSSKGIMNAVANALQNAKQ</sequence>
<dbReference type="Proteomes" id="UP000002730">
    <property type="component" value="Chromosome"/>
</dbReference>
<evidence type="ECO:0000256" key="1">
    <source>
        <dbReference type="ARBA" id="ARBA00004236"/>
    </source>
</evidence>
<keyword evidence="3" id="KW-0479">Metal-binding</keyword>
<keyword evidence="11" id="KW-1185">Reference proteome</keyword>
<keyword evidence="8" id="KW-1133">Transmembrane helix</keyword>
<dbReference type="SUPFAM" id="SSF54862">
    <property type="entry name" value="4Fe-4S ferredoxins"/>
    <property type="match status" value="1"/>
</dbReference>
<evidence type="ECO:0000256" key="8">
    <source>
        <dbReference type="SAM" id="Phobius"/>
    </source>
</evidence>
<evidence type="ECO:0000313" key="10">
    <source>
        <dbReference type="EMBL" id="ADL52205.1"/>
    </source>
</evidence>
<dbReference type="GO" id="GO:0046872">
    <property type="term" value="F:metal ion binding"/>
    <property type="evidence" value="ECO:0007669"/>
    <property type="project" value="UniProtKB-KW"/>
</dbReference>
<protein>
    <submittedName>
        <fullName evidence="10">FMN-binding domain protein</fullName>
    </submittedName>
</protein>
<dbReference type="eggNOG" id="COG3976">
    <property type="taxonomic scope" value="Bacteria"/>
</dbReference>
<dbReference type="PROSITE" id="PS00198">
    <property type="entry name" value="4FE4S_FER_1"/>
    <property type="match status" value="1"/>
</dbReference>
<organism evidence="10 11">
    <name type="scientific">Clostridium cellulovorans (strain ATCC 35296 / DSM 3052 / OCM 3 / 743B)</name>
    <dbReference type="NCBI Taxonomy" id="573061"/>
    <lineage>
        <taxon>Bacteria</taxon>
        <taxon>Bacillati</taxon>
        <taxon>Bacillota</taxon>
        <taxon>Clostridia</taxon>
        <taxon>Eubacteriales</taxon>
        <taxon>Clostridiaceae</taxon>
        <taxon>Clostridium</taxon>
    </lineage>
</organism>
<gene>
    <name evidence="10" type="ordered locus">Clocel_2492</name>
</gene>
<evidence type="ECO:0000256" key="3">
    <source>
        <dbReference type="ARBA" id="ARBA00022723"/>
    </source>
</evidence>
<feature type="compositionally biased region" description="Low complexity" evidence="7">
    <location>
        <begin position="396"/>
        <end position="417"/>
    </location>
</feature>
<dbReference type="SMART" id="SM00900">
    <property type="entry name" value="FMN_bind"/>
    <property type="match status" value="2"/>
</dbReference>
<feature type="transmembrane region" description="Helical" evidence="8">
    <location>
        <begin position="177"/>
        <end position="194"/>
    </location>
</feature>